<gene>
    <name evidence="1" type="ORF">PMH09_02400</name>
</gene>
<comment type="caution">
    <text evidence="1">The sequence shown here is derived from an EMBL/GenBank/DDBJ whole genome shotgun (WGS) entry which is preliminary data.</text>
</comment>
<organism evidence="1 2">
    <name type="scientific">Roseofilum casamattae BLCC-M143</name>
    <dbReference type="NCBI Taxonomy" id="3022442"/>
    <lineage>
        <taxon>Bacteria</taxon>
        <taxon>Bacillati</taxon>
        <taxon>Cyanobacteriota</taxon>
        <taxon>Cyanophyceae</taxon>
        <taxon>Desertifilales</taxon>
        <taxon>Desertifilaceae</taxon>
        <taxon>Roseofilum</taxon>
        <taxon>Roseofilum casamattae</taxon>
    </lineage>
</organism>
<protein>
    <recommendedName>
        <fullName evidence="3">Type I restriction enzyme R protein N-terminal domain-containing protein</fullName>
    </recommendedName>
</protein>
<reference evidence="1 2" key="1">
    <citation type="submission" date="2023-01" db="EMBL/GenBank/DDBJ databases">
        <title>Novel diversity within Roseofilum (Cyanobacteria; Desertifilaceae) from marine benthic mats with descriptions of four novel species.</title>
        <authorList>
            <person name="Wang Y."/>
            <person name="Berthold D.E."/>
            <person name="Hu J."/>
            <person name="Lefler F.W."/>
            <person name="Laughinghouse H.D. IV."/>
        </authorList>
    </citation>
    <scope>NUCLEOTIDE SEQUENCE [LARGE SCALE GENOMIC DNA]</scope>
    <source>
        <strain evidence="1 2">BLCC-M143</strain>
    </source>
</reference>
<evidence type="ECO:0000313" key="2">
    <source>
        <dbReference type="Proteomes" id="UP001232992"/>
    </source>
</evidence>
<evidence type="ECO:0008006" key="3">
    <source>
        <dbReference type="Google" id="ProtNLM"/>
    </source>
</evidence>
<dbReference type="EMBL" id="JAQOSQ010000001">
    <property type="protein sequence ID" value="MDJ1182035.1"/>
    <property type="molecule type" value="Genomic_DNA"/>
</dbReference>
<proteinExistence type="predicted"/>
<name>A0ABT7BS88_9CYAN</name>
<dbReference type="RefSeq" id="WP_283756684.1">
    <property type="nucleotide sequence ID" value="NZ_JAQOSQ010000001.1"/>
</dbReference>
<sequence length="201" mass="23403">MPTLEPNQTYTFSQIFDLKIAPQDLAEEFGYSLERSRLNLPQYDGELDRLQQRRLSIEEVLPYVTLTTEASRREVLISQVVLDLIHYTKASLRIEHPLKVIQLQGILDYLLKTESQLLVIEAKKEDLTYGFTQLVAEMIALDRWEKTPDNPILIGAVTTGFIWKFGKLDREQKHFQEGLDSYRVLEDLEPLLRILIRTLIT</sequence>
<dbReference type="Proteomes" id="UP001232992">
    <property type="component" value="Unassembled WGS sequence"/>
</dbReference>
<accession>A0ABT7BS88</accession>
<evidence type="ECO:0000313" key="1">
    <source>
        <dbReference type="EMBL" id="MDJ1182035.1"/>
    </source>
</evidence>
<keyword evidence="2" id="KW-1185">Reference proteome</keyword>